<proteinExistence type="predicted"/>
<reference evidence="1 2" key="1">
    <citation type="submission" date="2024-05" db="EMBL/GenBank/DDBJ databases">
        <title>A draft genome resource for the thread blight pathogen Marasmius tenuissimus strain MS-2.</title>
        <authorList>
            <person name="Yulfo-Soto G.E."/>
            <person name="Baruah I.K."/>
            <person name="Amoako-Attah I."/>
            <person name="Bukari Y."/>
            <person name="Meinhardt L.W."/>
            <person name="Bailey B.A."/>
            <person name="Cohen S.P."/>
        </authorList>
    </citation>
    <scope>NUCLEOTIDE SEQUENCE [LARGE SCALE GENOMIC DNA]</scope>
    <source>
        <strain evidence="1 2">MS-2</strain>
    </source>
</reference>
<comment type="caution">
    <text evidence="1">The sequence shown here is derived from an EMBL/GenBank/DDBJ whole genome shotgun (WGS) entry which is preliminary data.</text>
</comment>
<protein>
    <submittedName>
        <fullName evidence="1">Uncharacterized protein</fullName>
    </submittedName>
</protein>
<evidence type="ECO:0000313" key="1">
    <source>
        <dbReference type="EMBL" id="KAL0056847.1"/>
    </source>
</evidence>
<dbReference type="Proteomes" id="UP001437256">
    <property type="component" value="Unassembled WGS sequence"/>
</dbReference>
<sequence length="79" mass="8927">MSEGIRSILLILVIPRDVPRVRLNTSVPHIAGTVGEGDAGLEYGPHECYQTIRRTDTRRDFTSLLSGSRGYSYHNLYDY</sequence>
<dbReference type="EMBL" id="JBBXMP010000883">
    <property type="protein sequence ID" value="KAL0056847.1"/>
    <property type="molecule type" value="Genomic_DNA"/>
</dbReference>
<gene>
    <name evidence="1" type="ORF">AAF712_016539</name>
</gene>
<organism evidence="1 2">
    <name type="scientific">Marasmius tenuissimus</name>
    <dbReference type="NCBI Taxonomy" id="585030"/>
    <lineage>
        <taxon>Eukaryota</taxon>
        <taxon>Fungi</taxon>
        <taxon>Dikarya</taxon>
        <taxon>Basidiomycota</taxon>
        <taxon>Agaricomycotina</taxon>
        <taxon>Agaricomycetes</taxon>
        <taxon>Agaricomycetidae</taxon>
        <taxon>Agaricales</taxon>
        <taxon>Marasmiineae</taxon>
        <taxon>Marasmiaceae</taxon>
        <taxon>Marasmius</taxon>
    </lineage>
</organism>
<accession>A0ABR2Z8M8</accession>
<feature type="non-terminal residue" evidence="1">
    <location>
        <position position="79"/>
    </location>
</feature>
<evidence type="ECO:0000313" key="2">
    <source>
        <dbReference type="Proteomes" id="UP001437256"/>
    </source>
</evidence>
<name>A0ABR2Z8M8_9AGAR</name>
<keyword evidence="2" id="KW-1185">Reference proteome</keyword>